<dbReference type="InterPro" id="IPR013783">
    <property type="entry name" value="Ig-like_fold"/>
</dbReference>
<gene>
    <name evidence="11" type="ORF">L2737_09560</name>
</gene>
<proteinExistence type="inferred from homology"/>
<dbReference type="InterPro" id="IPR012341">
    <property type="entry name" value="6hp_glycosidase-like_sf"/>
</dbReference>
<comment type="catalytic activity">
    <reaction evidence="8">
        <text>Endohydrolysis of (1-&gt;4)-beta-D-glucosidic linkages in cellulose, lichenin and cereal beta-D-glucans.</text>
        <dbReference type="EC" id="3.2.1.4"/>
    </reaction>
</comment>
<evidence type="ECO:0000256" key="7">
    <source>
        <dbReference type="PROSITE-ProRule" id="PRU10060"/>
    </source>
</evidence>
<dbReference type="InterPro" id="IPR033126">
    <property type="entry name" value="Glyco_hydro_9_Asp/Glu_AS"/>
</dbReference>
<keyword evidence="2 6" id="KW-0378">Hydrolase</keyword>
<dbReference type="Proteomes" id="UP001202134">
    <property type="component" value="Unassembled WGS sequence"/>
</dbReference>
<dbReference type="InterPro" id="IPR008928">
    <property type="entry name" value="6-hairpin_glycosidase_sf"/>
</dbReference>
<dbReference type="PROSITE" id="PS00698">
    <property type="entry name" value="GH9_3"/>
    <property type="match status" value="1"/>
</dbReference>
<evidence type="ECO:0000256" key="6">
    <source>
        <dbReference type="PROSITE-ProRule" id="PRU10059"/>
    </source>
</evidence>
<dbReference type="InterPro" id="IPR014756">
    <property type="entry name" value="Ig_E-set"/>
</dbReference>
<feature type="active site" evidence="7">
    <location>
        <position position="581"/>
    </location>
</feature>
<feature type="active site" evidence="6">
    <location>
        <position position="523"/>
    </location>
</feature>
<keyword evidence="12" id="KW-1185">Reference proteome</keyword>
<dbReference type="InterPro" id="IPR001701">
    <property type="entry name" value="Glyco_hydro_9"/>
</dbReference>
<dbReference type="PROSITE" id="PS00592">
    <property type="entry name" value="GH9_2"/>
    <property type="match status" value="1"/>
</dbReference>
<keyword evidence="4 6" id="KW-0326">Glycosidase</keyword>
<dbReference type="SUPFAM" id="SSF48208">
    <property type="entry name" value="Six-hairpin glycosidases"/>
    <property type="match status" value="1"/>
</dbReference>
<comment type="caution">
    <text evidence="11">The sequence shown here is derived from an EMBL/GenBank/DDBJ whole genome shotgun (WGS) entry which is preliminary data.</text>
</comment>
<dbReference type="EC" id="3.2.1.4" evidence="8"/>
<keyword evidence="5 6" id="KW-0624">Polysaccharide degradation</keyword>
<dbReference type="SUPFAM" id="SSF81296">
    <property type="entry name" value="E set domains"/>
    <property type="match status" value="1"/>
</dbReference>
<accession>A0ABT0KNZ3</accession>
<evidence type="ECO:0000313" key="11">
    <source>
        <dbReference type="EMBL" id="MCL1045571.1"/>
    </source>
</evidence>
<dbReference type="GO" id="GO:0016787">
    <property type="term" value="F:hydrolase activity"/>
    <property type="evidence" value="ECO:0007669"/>
    <property type="project" value="UniProtKB-KW"/>
</dbReference>
<feature type="domain" description="Cellulase Ig-like" evidence="10">
    <location>
        <begin position="40"/>
        <end position="118"/>
    </location>
</feature>
<protein>
    <recommendedName>
        <fullName evidence="8">Endoglucanase</fullName>
        <ecNumber evidence="8">3.2.1.4</ecNumber>
    </recommendedName>
</protein>
<dbReference type="Gene3D" id="2.60.40.10">
    <property type="entry name" value="Immunoglobulins"/>
    <property type="match status" value="1"/>
</dbReference>
<organism evidence="11 12">
    <name type="scientific">Shewanella electrodiphila</name>
    <dbReference type="NCBI Taxonomy" id="934143"/>
    <lineage>
        <taxon>Bacteria</taxon>
        <taxon>Pseudomonadati</taxon>
        <taxon>Pseudomonadota</taxon>
        <taxon>Gammaproteobacteria</taxon>
        <taxon>Alteromonadales</taxon>
        <taxon>Shewanellaceae</taxon>
        <taxon>Shewanella</taxon>
    </lineage>
</organism>
<evidence type="ECO:0000256" key="4">
    <source>
        <dbReference type="ARBA" id="ARBA00023295"/>
    </source>
</evidence>
<feature type="active site" evidence="7">
    <location>
        <position position="572"/>
    </location>
</feature>
<dbReference type="InterPro" id="IPR004197">
    <property type="entry name" value="Cellulase_Ig-like"/>
</dbReference>
<evidence type="ECO:0000256" key="1">
    <source>
        <dbReference type="ARBA" id="ARBA00007072"/>
    </source>
</evidence>
<dbReference type="EMBL" id="JAKIKU010000004">
    <property type="protein sequence ID" value="MCL1045571.1"/>
    <property type="molecule type" value="Genomic_DNA"/>
</dbReference>
<dbReference type="RefSeq" id="WP_248955578.1">
    <property type="nucleotide sequence ID" value="NZ_JAKIKU010000004.1"/>
</dbReference>
<keyword evidence="8" id="KW-0136">Cellulose degradation</keyword>
<dbReference type="Pfam" id="PF00759">
    <property type="entry name" value="Glyco_hydro_9"/>
    <property type="match status" value="1"/>
</dbReference>
<evidence type="ECO:0000259" key="9">
    <source>
        <dbReference type="Pfam" id="PF00759"/>
    </source>
</evidence>
<dbReference type="Gene3D" id="1.50.10.10">
    <property type="match status" value="1"/>
</dbReference>
<evidence type="ECO:0000313" key="12">
    <source>
        <dbReference type="Proteomes" id="UP001202134"/>
    </source>
</evidence>
<evidence type="ECO:0000256" key="8">
    <source>
        <dbReference type="RuleBase" id="RU361166"/>
    </source>
</evidence>
<dbReference type="CDD" id="cd02850">
    <property type="entry name" value="E_set_Cellulase_N"/>
    <property type="match status" value="1"/>
</dbReference>
<evidence type="ECO:0000256" key="5">
    <source>
        <dbReference type="ARBA" id="ARBA00023326"/>
    </source>
</evidence>
<dbReference type="PANTHER" id="PTHR22298">
    <property type="entry name" value="ENDO-1,4-BETA-GLUCANASE"/>
    <property type="match status" value="1"/>
</dbReference>
<dbReference type="InterPro" id="IPR018221">
    <property type="entry name" value="Glyco_hydro_9_His_AS"/>
</dbReference>
<comment type="similarity">
    <text evidence="1 6 8">Belongs to the glycosyl hydrolase 9 (cellulase E) family.</text>
</comment>
<sequence>MNNLISNKTKQWISPFKRSASLLACMSITVLVSHCSVADEQDIRFNQLGFGVNAAKTAVVSNTASENFSLIEQTSGKTVYQGKLSAAKAWTPSAETVKLAQFDDFTQAGEYQLKVDSLATSHPFSISESRYNQPLKTAMRAYFYNRSGAVIQQEYAGIYARPAAHPDTIVYVHKSAASKTRPEGTVISSPKGWYDAGDYNKYIVNSNITVYTLLSALAEQTDVLSNLSLNIPESSNNLPDTLDEILWNMDWMLTMQDPADGGLYHKLTTKRFTGEDEMPHMMDQPRYIIAKSTAATLGFAATMAKASQILAQYDANLPVTSFDNTNYSQQLLRAAKYAWQWAIKNPDIHYQQPDDIHTGAYATAGDNLKDEWLWAAAELFAATGEDEYLNTIELPKQLRIPEWDKVETLALITIATTDKSPQKLKQQAQSQLLKLTDSWTKVGEDSAYGLAISEQDFVWGSNSNMLNKAVTLHRVSQLLSTTEQQNSFYTKHAEAIVDYIFGRNPLGMSFMTGVGLMSPMNVHHRASMADGIKAPIPGFLAGGPQPGQQDAGDCKKQGGIYPSKHPAKSYIDHGCSYASNEVAINWNAPLVYMLAALSQ</sequence>
<evidence type="ECO:0000256" key="3">
    <source>
        <dbReference type="ARBA" id="ARBA00023277"/>
    </source>
</evidence>
<evidence type="ECO:0000259" key="10">
    <source>
        <dbReference type="Pfam" id="PF02927"/>
    </source>
</evidence>
<reference evidence="11 12" key="1">
    <citation type="submission" date="2022-01" db="EMBL/GenBank/DDBJ databases">
        <title>Whole genome-based taxonomy of the Shewanellaceae.</title>
        <authorList>
            <person name="Martin-Rodriguez A.J."/>
        </authorList>
    </citation>
    <scope>NUCLEOTIDE SEQUENCE [LARGE SCALE GENOMIC DNA]</scope>
    <source>
        <strain evidence="11 12">DSM 24955</strain>
    </source>
</reference>
<feature type="domain" description="Glycoside hydrolase family 9" evidence="9">
    <location>
        <begin position="131"/>
        <end position="594"/>
    </location>
</feature>
<keyword evidence="3 6" id="KW-0119">Carbohydrate metabolism</keyword>
<name>A0ABT0KNZ3_9GAMM</name>
<evidence type="ECO:0000256" key="2">
    <source>
        <dbReference type="ARBA" id="ARBA00022801"/>
    </source>
</evidence>
<dbReference type="Pfam" id="PF02927">
    <property type="entry name" value="CelD_N"/>
    <property type="match status" value="1"/>
</dbReference>